<evidence type="ECO:0000313" key="2">
    <source>
        <dbReference type="EMBL" id="CAC5423491.1"/>
    </source>
</evidence>
<dbReference type="Pfam" id="PF00531">
    <property type="entry name" value="Death"/>
    <property type="match status" value="1"/>
</dbReference>
<organism evidence="2 3">
    <name type="scientific">Mytilus coruscus</name>
    <name type="common">Sea mussel</name>
    <dbReference type="NCBI Taxonomy" id="42192"/>
    <lineage>
        <taxon>Eukaryota</taxon>
        <taxon>Metazoa</taxon>
        <taxon>Spiralia</taxon>
        <taxon>Lophotrochozoa</taxon>
        <taxon>Mollusca</taxon>
        <taxon>Bivalvia</taxon>
        <taxon>Autobranchia</taxon>
        <taxon>Pteriomorphia</taxon>
        <taxon>Mytilida</taxon>
        <taxon>Mytiloidea</taxon>
        <taxon>Mytilidae</taxon>
        <taxon>Mytilinae</taxon>
        <taxon>Mytilus</taxon>
    </lineage>
</organism>
<proteinExistence type="predicted"/>
<dbReference type="GO" id="GO:0045089">
    <property type="term" value="P:positive regulation of innate immune response"/>
    <property type="evidence" value="ECO:0007669"/>
    <property type="project" value="TreeGrafter"/>
</dbReference>
<dbReference type="Proteomes" id="UP000507470">
    <property type="component" value="Unassembled WGS sequence"/>
</dbReference>
<evidence type="ECO:0000313" key="3">
    <source>
        <dbReference type="Proteomes" id="UP000507470"/>
    </source>
</evidence>
<dbReference type="SUPFAM" id="SSF47986">
    <property type="entry name" value="DEATH domain"/>
    <property type="match status" value="1"/>
</dbReference>
<dbReference type="Gene3D" id="1.10.238.10">
    <property type="entry name" value="EF-hand"/>
    <property type="match status" value="1"/>
</dbReference>
<dbReference type="GO" id="GO:0005123">
    <property type="term" value="F:death receptor binding"/>
    <property type="evidence" value="ECO:0007669"/>
    <property type="project" value="TreeGrafter"/>
</dbReference>
<dbReference type="Gene3D" id="1.10.533.10">
    <property type="entry name" value="Death Domain, Fas"/>
    <property type="match status" value="1"/>
</dbReference>
<dbReference type="PANTHER" id="PTHR15077:SF10">
    <property type="entry name" value="FAS-ASSOCIATED DEATH DOMAIN PROTEIN"/>
    <property type="match status" value="1"/>
</dbReference>
<dbReference type="PANTHER" id="PTHR15077">
    <property type="entry name" value="FAS-ASSOCIATING DEATH DOMAIN-CONTAINING PROTEIN FADD"/>
    <property type="match status" value="1"/>
</dbReference>
<dbReference type="SMART" id="SM00005">
    <property type="entry name" value="DEATH"/>
    <property type="match status" value="1"/>
</dbReference>
<keyword evidence="3" id="KW-1185">Reference proteome</keyword>
<dbReference type="SUPFAM" id="SSF47473">
    <property type="entry name" value="EF-hand"/>
    <property type="match status" value="1"/>
</dbReference>
<dbReference type="PROSITE" id="PS50017">
    <property type="entry name" value="DEATH_DOMAIN"/>
    <property type="match status" value="1"/>
</dbReference>
<sequence length="302" mass="34530">MGQYASNFTVPDKDAVTKHTNPKKANWITVHAVSSELSIAEVERLWFRFQQLGCNENGEIPEADLQSLAIQDDAFSRNILKKFMVNKKVTFENFVRGLKWCELSTVDEKLRGLFRLLYNGQPIPKAIFTKILERVYSQPQDKQNIGKTCDTIYKMMDPKNSGQIQEDGFVAGCMTLEEDILESILDFQILPNYMKEKLHQNLPEFSSQTSQRTPGGDIPSDETLEDIAARIYNKDLERLANKLGLVKDDIDEIRDIYSQRQEQAYQMLKKWKQREGQDAYSSVLEKALRSCGMGDAAMLLGP</sequence>
<feature type="domain" description="Death" evidence="1">
    <location>
        <begin position="221"/>
        <end position="302"/>
    </location>
</feature>
<protein>
    <recommendedName>
        <fullName evidence="1">Death domain-containing protein</fullName>
    </recommendedName>
</protein>
<dbReference type="GO" id="GO:0097191">
    <property type="term" value="P:extrinsic apoptotic signaling pathway"/>
    <property type="evidence" value="ECO:0007669"/>
    <property type="project" value="TreeGrafter"/>
</dbReference>
<dbReference type="InterPro" id="IPR011029">
    <property type="entry name" value="DEATH-like_dom_sf"/>
</dbReference>
<dbReference type="CDD" id="cd01670">
    <property type="entry name" value="Death"/>
    <property type="match status" value="1"/>
</dbReference>
<dbReference type="InterPro" id="IPR000488">
    <property type="entry name" value="Death_dom"/>
</dbReference>
<reference evidence="2 3" key="1">
    <citation type="submission" date="2020-06" db="EMBL/GenBank/DDBJ databases">
        <authorList>
            <person name="Li R."/>
            <person name="Bekaert M."/>
        </authorList>
    </citation>
    <scope>NUCLEOTIDE SEQUENCE [LARGE SCALE GENOMIC DNA]</scope>
    <source>
        <strain evidence="3">wild</strain>
    </source>
</reference>
<dbReference type="EMBL" id="CACVKT020009797">
    <property type="protein sequence ID" value="CAC5423491.1"/>
    <property type="molecule type" value="Genomic_DNA"/>
</dbReference>
<accession>A0A6J8EWG3</accession>
<dbReference type="InterPro" id="IPR011992">
    <property type="entry name" value="EF-hand-dom_pair"/>
</dbReference>
<dbReference type="AlphaFoldDB" id="A0A6J8EWG3"/>
<dbReference type="GO" id="GO:0089720">
    <property type="term" value="F:caspase binding"/>
    <property type="evidence" value="ECO:0007669"/>
    <property type="project" value="TreeGrafter"/>
</dbReference>
<dbReference type="GO" id="GO:0031265">
    <property type="term" value="C:CD95 death-inducing signaling complex"/>
    <property type="evidence" value="ECO:0007669"/>
    <property type="project" value="TreeGrafter"/>
</dbReference>
<dbReference type="OrthoDB" id="20872at2759"/>
<evidence type="ECO:0000259" key="1">
    <source>
        <dbReference type="PROSITE" id="PS50017"/>
    </source>
</evidence>
<dbReference type="InterPro" id="IPR016729">
    <property type="entry name" value="FADD"/>
</dbReference>
<name>A0A6J8EWG3_MYTCO</name>
<gene>
    <name evidence="2" type="ORF">MCOR_55492</name>
</gene>